<protein>
    <submittedName>
        <fullName evidence="3">CPBP family intramembrane metalloprotease</fullName>
    </submittedName>
</protein>
<feature type="transmembrane region" description="Helical" evidence="1">
    <location>
        <begin position="12"/>
        <end position="28"/>
    </location>
</feature>
<reference evidence="3 4" key="1">
    <citation type="submission" date="2017-07" db="EMBL/GenBank/DDBJ databases">
        <title>Phenotypical and genomic characterization of a clinical isolate of Shewanella bicestrii sp. nov. producing an extended-spectrum beta-lactamase and a new oxacillinase variant.</title>
        <authorList>
            <person name="Jousset A.B."/>
            <person name="Bonnin R.A."/>
            <person name="Girlich D."/>
            <person name="Dabos L."/>
            <person name="Potron A."/>
            <person name="Dortet L."/>
            <person name="Glaser P."/>
            <person name="Naas T."/>
        </authorList>
    </citation>
    <scope>NUCLEOTIDE SEQUENCE [LARGE SCALE GENOMIC DNA]</scope>
    <source>
        <strain evidence="3 4">JAB-1</strain>
    </source>
</reference>
<sequence>MDVKTWRFNKLLFSFGFLGIISIIPFVSKLLETHSTQLAIPVFLLVLLTVMQSSLMLVLMMLIGSVFSSKVGLYAPVIAAYAEGKDPYSILKSQVIPAVIGGVLGGLFVLGFMAVLVGYLPEDFIRAAEKLTPPWYSKVIYGGITEEILIRWGLMSFITWCCYRLTQAKDSVIQSHNYLFAIVLSAFLFGVGHLPVAFALSSEVNLALVLYIIFGNAGFGLIAGYLYWKRGLECAIGAHMIAHLVILSFL</sequence>
<dbReference type="EMBL" id="CP022358">
    <property type="protein sequence ID" value="ASK70369.1"/>
    <property type="molecule type" value="Genomic_DNA"/>
</dbReference>
<dbReference type="Pfam" id="PF02517">
    <property type="entry name" value="Rce1-like"/>
    <property type="match status" value="1"/>
</dbReference>
<keyword evidence="1" id="KW-1133">Transmembrane helix</keyword>
<organism evidence="3 4">
    <name type="scientific">Shewanella bicestrii</name>
    <dbReference type="NCBI Taxonomy" id="2018305"/>
    <lineage>
        <taxon>Bacteria</taxon>
        <taxon>Pseudomonadati</taxon>
        <taxon>Pseudomonadota</taxon>
        <taxon>Gammaproteobacteria</taxon>
        <taxon>Alteromonadales</taxon>
        <taxon>Shewanellaceae</taxon>
        <taxon>Shewanella</taxon>
    </lineage>
</organism>
<dbReference type="Proteomes" id="UP000198367">
    <property type="component" value="Chromosome"/>
</dbReference>
<keyword evidence="3" id="KW-0378">Hydrolase</keyword>
<keyword evidence="1" id="KW-0812">Transmembrane</keyword>
<evidence type="ECO:0000259" key="2">
    <source>
        <dbReference type="Pfam" id="PF02517"/>
    </source>
</evidence>
<dbReference type="GO" id="GO:0006508">
    <property type="term" value="P:proteolysis"/>
    <property type="evidence" value="ECO:0007669"/>
    <property type="project" value="UniProtKB-KW"/>
</dbReference>
<feature type="transmembrane region" description="Helical" evidence="1">
    <location>
        <begin position="148"/>
        <end position="166"/>
    </location>
</feature>
<feature type="transmembrane region" description="Helical" evidence="1">
    <location>
        <begin position="40"/>
        <end position="63"/>
    </location>
</feature>
<dbReference type="InterPro" id="IPR003675">
    <property type="entry name" value="Rce1/LyrA-like_dom"/>
</dbReference>
<dbReference type="GO" id="GO:0004175">
    <property type="term" value="F:endopeptidase activity"/>
    <property type="evidence" value="ECO:0007669"/>
    <property type="project" value="UniProtKB-ARBA"/>
</dbReference>
<evidence type="ECO:0000256" key="1">
    <source>
        <dbReference type="SAM" id="Phobius"/>
    </source>
</evidence>
<name>A0A220UQE0_9GAMM</name>
<feature type="transmembrane region" description="Helical" evidence="1">
    <location>
        <begin position="95"/>
        <end position="120"/>
    </location>
</feature>
<dbReference type="RefSeq" id="WP_089068408.1">
    <property type="nucleotide sequence ID" value="NZ_CP022358.1"/>
</dbReference>
<dbReference type="AlphaFoldDB" id="A0A220UQE0"/>
<feature type="transmembrane region" description="Helical" evidence="1">
    <location>
        <begin position="206"/>
        <end position="228"/>
    </location>
</feature>
<keyword evidence="4" id="KW-1185">Reference proteome</keyword>
<evidence type="ECO:0000313" key="4">
    <source>
        <dbReference type="Proteomes" id="UP000198367"/>
    </source>
</evidence>
<dbReference type="GO" id="GO:0080120">
    <property type="term" value="P:CAAX-box protein maturation"/>
    <property type="evidence" value="ECO:0007669"/>
    <property type="project" value="UniProtKB-ARBA"/>
</dbReference>
<keyword evidence="1" id="KW-0472">Membrane</keyword>
<dbReference type="GO" id="GO:0008237">
    <property type="term" value="F:metallopeptidase activity"/>
    <property type="evidence" value="ECO:0007669"/>
    <property type="project" value="UniProtKB-KW"/>
</dbReference>
<feature type="transmembrane region" description="Helical" evidence="1">
    <location>
        <begin position="178"/>
        <end position="200"/>
    </location>
</feature>
<keyword evidence="3" id="KW-0645">Protease</keyword>
<dbReference type="KEGG" id="sbj:CF168_16755"/>
<accession>A0A220UQE0</accession>
<proteinExistence type="predicted"/>
<keyword evidence="3" id="KW-0482">Metalloprotease</keyword>
<gene>
    <name evidence="3" type="ORF">CF168_16755</name>
</gene>
<evidence type="ECO:0000313" key="3">
    <source>
        <dbReference type="EMBL" id="ASK70369.1"/>
    </source>
</evidence>
<feature type="domain" description="CAAX prenyl protease 2/Lysostaphin resistance protein A-like" evidence="2">
    <location>
        <begin position="135"/>
        <end position="244"/>
    </location>
</feature>